<keyword evidence="1" id="KW-0489">Methyltransferase</keyword>
<dbReference type="PANTHER" id="PTHR43712:SF5">
    <property type="entry name" value="O-METHYLTRANSFERASE ASQN-RELATED"/>
    <property type="match status" value="1"/>
</dbReference>
<evidence type="ECO:0000256" key="3">
    <source>
        <dbReference type="ARBA" id="ARBA00022691"/>
    </source>
</evidence>
<gene>
    <name evidence="7" type="ORF">H2204_014214</name>
</gene>
<keyword evidence="2" id="KW-0808">Transferase</keyword>
<dbReference type="InterPro" id="IPR001077">
    <property type="entry name" value="COMT_C"/>
</dbReference>
<dbReference type="AlphaFoldDB" id="A0AA39CNK6"/>
<evidence type="ECO:0000313" key="8">
    <source>
        <dbReference type="Proteomes" id="UP001172681"/>
    </source>
</evidence>
<name>A0AA39CNK6_9EURO</name>
<feature type="domain" description="O-methyltransferase C-terminal" evidence="5">
    <location>
        <begin position="224"/>
        <end position="402"/>
    </location>
</feature>
<accession>A0AA39CNK6</accession>
<dbReference type="InterPro" id="IPR029063">
    <property type="entry name" value="SAM-dependent_MTases_sf"/>
</dbReference>
<dbReference type="PROSITE" id="PS51683">
    <property type="entry name" value="SAM_OMT_II"/>
    <property type="match status" value="1"/>
</dbReference>
<proteinExistence type="inferred from homology"/>
<dbReference type="SUPFAM" id="SSF46785">
    <property type="entry name" value="Winged helix' DNA-binding domain"/>
    <property type="match status" value="1"/>
</dbReference>
<dbReference type="Gene3D" id="3.40.50.150">
    <property type="entry name" value="Vaccinia Virus protein VP39"/>
    <property type="match status" value="1"/>
</dbReference>
<dbReference type="Gene3D" id="1.10.10.10">
    <property type="entry name" value="Winged helix-like DNA-binding domain superfamily/Winged helix DNA-binding domain"/>
    <property type="match status" value="1"/>
</dbReference>
<dbReference type="InterPro" id="IPR036388">
    <property type="entry name" value="WH-like_DNA-bd_sf"/>
</dbReference>
<dbReference type="PANTHER" id="PTHR43712">
    <property type="entry name" value="PUTATIVE (AFU_ORTHOLOGUE AFUA_4G14580)-RELATED"/>
    <property type="match status" value="1"/>
</dbReference>
<evidence type="ECO:0000256" key="2">
    <source>
        <dbReference type="ARBA" id="ARBA00022679"/>
    </source>
</evidence>
<evidence type="ECO:0000256" key="1">
    <source>
        <dbReference type="ARBA" id="ARBA00022603"/>
    </source>
</evidence>
<evidence type="ECO:0000259" key="6">
    <source>
        <dbReference type="Pfam" id="PF08100"/>
    </source>
</evidence>
<dbReference type="InterPro" id="IPR012967">
    <property type="entry name" value="COMT_dimerisation"/>
</dbReference>
<dbReference type="Pfam" id="PF00891">
    <property type="entry name" value="Methyltransf_2"/>
    <property type="match status" value="1"/>
</dbReference>
<comment type="caution">
    <text evidence="7">The sequence shown here is derived from an EMBL/GenBank/DDBJ whole genome shotgun (WGS) entry which is preliminary data.</text>
</comment>
<evidence type="ECO:0000313" key="7">
    <source>
        <dbReference type="EMBL" id="KAJ9615999.1"/>
    </source>
</evidence>
<keyword evidence="3" id="KW-0949">S-adenosyl-L-methionine</keyword>
<organism evidence="7 8">
    <name type="scientific">Knufia peltigerae</name>
    <dbReference type="NCBI Taxonomy" id="1002370"/>
    <lineage>
        <taxon>Eukaryota</taxon>
        <taxon>Fungi</taxon>
        <taxon>Dikarya</taxon>
        <taxon>Ascomycota</taxon>
        <taxon>Pezizomycotina</taxon>
        <taxon>Eurotiomycetes</taxon>
        <taxon>Chaetothyriomycetidae</taxon>
        <taxon>Chaetothyriales</taxon>
        <taxon>Trichomeriaceae</taxon>
        <taxon>Knufia</taxon>
    </lineage>
</organism>
<evidence type="ECO:0000259" key="5">
    <source>
        <dbReference type="Pfam" id="PF00891"/>
    </source>
</evidence>
<sequence length="430" mass="48185">MAHDIEVEIERFIDAARHYQQCLDLATQNQQDNNTEEVLVSNLQGSRRTLLENIARWKNLVSTPTEHWEQTTINFCAESSLRWLLEFNIPALVPEDDQTTITYRDLAAAAGVPEQELCRILRFAMTQGLFDEPTPNRVAHTPYSLAFSRNEDYRQVVLLQTGFFAPMMKSLYEAVKSSEAAKGRSAFNLAMETDDPFYAYVSKHPELTKRFGAGMRFVSSAEDTSPQFLSDGFDWARLGKAHVVDVSILEFEPISACVMVGGSMGHVSASLAKTFPLLHFTVQDLPAMVARAKASPSASLSQLEFVEHDFFQSQPEASRQADVFLLRLVLNNWPTSKCREILSQIAAAMKPSAKVVINNFLLHDRGTLGKRTEALERARDLFQMAAMNGMERDVQEWHELIDGVDGLDIEKVVPQVGGKQVLVVARKSAQ</sequence>
<comment type="similarity">
    <text evidence="4">Belongs to the class I-like SAM-binding methyltransferase superfamily. Cation-independent O-methyltransferase family.</text>
</comment>
<evidence type="ECO:0008006" key="9">
    <source>
        <dbReference type="Google" id="ProtNLM"/>
    </source>
</evidence>
<keyword evidence="8" id="KW-1185">Reference proteome</keyword>
<dbReference type="GO" id="GO:0032259">
    <property type="term" value="P:methylation"/>
    <property type="evidence" value="ECO:0007669"/>
    <property type="project" value="UniProtKB-KW"/>
</dbReference>
<reference evidence="7" key="1">
    <citation type="submission" date="2022-10" db="EMBL/GenBank/DDBJ databases">
        <title>Culturing micro-colonial fungi from biological soil crusts in the Mojave desert and describing Neophaeococcomyces mojavensis, and introducing the new genera and species Taxawa tesnikishii.</title>
        <authorList>
            <person name="Kurbessoian T."/>
            <person name="Stajich J.E."/>
        </authorList>
    </citation>
    <scope>NUCLEOTIDE SEQUENCE</scope>
    <source>
        <strain evidence="7">TK_35</strain>
    </source>
</reference>
<feature type="domain" description="O-methyltransferase dimerisation" evidence="6">
    <location>
        <begin position="74"/>
        <end position="147"/>
    </location>
</feature>
<dbReference type="InterPro" id="IPR036390">
    <property type="entry name" value="WH_DNA-bd_sf"/>
</dbReference>
<dbReference type="GO" id="GO:0008171">
    <property type="term" value="F:O-methyltransferase activity"/>
    <property type="evidence" value="ECO:0007669"/>
    <property type="project" value="InterPro"/>
</dbReference>
<dbReference type="EMBL" id="JAPDRN010000176">
    <property type="protein sequence ID" value="KAJ9615999.1"/>
    <property type="molecule type" value="Genomic_DNA"/>
</dbReference>
<evidence type="ECO:0000256" key="4">
    <source>
        <dbReference type="ARBA" id="ARBA00038277"/>
    </source>
</evidence>
<dbReference type="Pfam" id="PF08100">
    <property type="entry name" value="Dimerisation"/>
    <property type="match status" value="1"/>
</dbReference>
<dbReference type="Proteomes" id="UP001172681">
    <property type="component" value="Unassembled WGS sequence"/>
</dbReference>
<protein>
    <recommendedName>
        <fullName evidence="9">O-methyltransferase domain-containing protein</fullName>
    </recommendedName>
</protein>
<dbReference type="SUPFAM" id="SSF53335">
    <property type="entry name" value="S-adenosyl-L-methionine-dependent methyltransferases"/>
    <property type="match status" value="1"/>
</dbReference>
<dbReference type="InterPro" id="IPR016461">
    <property type="entry name" value="COMT-like"/>
</dbReference>